<sequence length="210" mass="22060">MAPTRTTLAAAALVAVGQVFAQQGTAASSQIQAASVTGSQTSLSVYYTTAKPSAVNLGTTSYSYTFTVTTPTSYWSAPTFSTAKPVPTCSSNMCSASPGLNGQTCLDASGVEYGIICNTQFYGTVITNSGKVRLLRGREDLWEEEAMGGAGRKRDYAGFFEDCADFCDNYDPSQPSNCVGAAYERGYCMAFDTITGTYQKAGGIAAIRQG</sequence>
<accession>A0AAN7YI72</accession>
<dbReference type="AlphaFoldDB" id="A0AAN7YI72"/>
<dbReference type="EMBL" id="JAVRRL010000064">
    <property type="protein sequence ID" value="KAK5109456.1"/>
    <property type="molecule type" value="Genomic_DNA"/>
</dbReference>
<organism evidence="2 3">
    <name type="scientific">Meristemomyces frigidus</name>
    <dbReference type="NCBI Taxonomy" id="1508187"/>
    <lineage>
        <taxon>Eukaryota</taxon>
        <taxon>Fungi</taxon>
        <taxon>Dikarya</taxon>
        <taxon>Ascomycota</taxon>
        <taxon>Pezizomycotina</taxon>
        <taxon>Dothideomycetes</taxon>
        <taxon>Dothideomycetidae</taxon>
        <taxon>Mycosphaerellales</taxon>
        <taxon>Teratosphaeriaceae</taxon>
        <taxon>Meristemomyces</taxon>
    </lineage>
</organism>
<comment type="caution">
    <text evidence="2">The sequence shown here is derived from an EMBL/GenBank/DDBJ whole genome shotgun (WGS) entry which is preliminary data.</text>
</comment>
<name>A0AAN7YI72_9PEZI</name>
<keyword evidence="1" id="KW-0732">Signal</keyword>
<protein>
    <submittedName>
        <fullName evidence="2">Uncharacterized protein</fullName>
    </submittedName>
</protein>
<evidence type="ECO:0000313" key="2">
    <source>
        <dbReference type="EMBL" id="KAK5109456.1"/>
    </source>
</evidence>
<gene>
    <name evidence="2" type="ORF">LTR62_007016</name>
</gene>
<reference evidence="2" key="1">
    <citation type="submission" date="2023-08" db="EMBL/GenBank/DDBJ databases">
        <title>Black Yeasts Isolated from many extreme environments.</title>
        <authorList>
            <person name="Coleine C."/>
            <person name="Stajich J.E."/>
            <person name="Selbmann L."/>
        </authorList>
    </citation>
    <scope>NUCLEOTIDE SEQUENCE</scope>
    <source>
        <strain evidence="2">CCFEE 5401</strain>
    </source>
</reference>
<feature type="chain" id="PRO_5042836079" evidence="1">
    <location>
        <begin position="22"/>
        <end position="210"/>
    </location>
</feature>
<proteinExistence type="predicted"/>
<evidence type="ECO:0000313" key="3">
    <source>
        <dbReference type="Proteomes" id="UP001310890"/>
    </source>
</evidence>
<feature type="signal peptide" evidence="1">
    <location>
        <begin position="1"/>
        <end position="21"/>
    </location>
</feature>
<dbReference type="Proteomes" id="UP001310890">
    <property type="component" value="Unassembled WGS sequence"/>
</dbReference>
<evidence type="ECO:0000256" key="1">
    <source>
        <dbReference type="SAM" id="SignalP"/>
    </source>
</evidence>